<reference evidence="1" key="1">
    <citation type="submission" date="2023-04" db="EMBL/GenBank/DDBJ databases">
        <authorList>
            <consortium name="ELIXIR-Norway"/>
        </authorList>
    </citation>
    <scope>NUCLEOTIDE SEQUENCE [LARGE SCALE GENOMIC DNA]</scope>
</reference>
<sequence length="112" mass="12279">MRYSLLPSVHGLPIGEQMANQAAAPLNCLQESWSLACKPSPNPGLNINFGLSGHWEITGIWDPTSLTRERTPELEGKVLITGPPGNPYNSALKPPKGWLEWEKVSILSLCFI</sequence>
<evidence type="ECO:0000313" key="1">
    <source>
        <dbReference type="EMBL" id="CAI9174167.1"/>
    </source>
</evidence>
<gene>
    <name evidence="1" type="ORF">MRATA1EN1_LOCUS23129</name>
</gene>
<name>A0ABN8ZJT5_RANTA</name>
<evidence type="ECO:0000313" key="2">
    <source>
        <dbReference type="Proteomes" id="UP001176941"/>
    </source>
</evidence>
<organism evidence="1 2">
    <name type="scientific">Rangifer tarandus platyrhynchus</name>
    <name type="common">Svalbard reindeer</name>
    <dbReference type="NCBI Taxonomy" id="3082113"/>
    <lineage>
        <taxon>Eukaryota</taxon>
        <taxon>Metazoa</taxon>
        <taxon>Chordata</taxon>
        <taxon>Craniata</taxon>
        <taxon>Vertebrata</taxon>
        <taxon>Euteleostomi</taxon>
        <taxon>Mammalia</taxon>
        <taxon>Eutheria</taxon>
        <taxon>Laurasiatheria</taxon>
        <taxon>Artiodactyla</taxon>
        <taxon>Ruminantia</taxon>
        <taxon>Pecora</taxon>
        <taxon>Cervidae</taxon>
        <taxon>Odocoileinae</taxon>
        <taxon>Rangifer</taxon>
    </lineage>
</organism>
<proteinExistence type="predicted"/>
<protein>
    <submittedName>
        <fullName evidence="1">Uncharacterized protein</fullName>
    </submittedName>
</protein>
<dbReference type="Proteomes" id="UP001176941">
    <property type="component" value="Chromosome 4"/>
</dbReference>
<accession>A0ABN8ZJT5</accession>
<dbReference type="EMBL" id="OX459940">
    <property type="protein sequence ID" value="CAI9174167.1"/>
    <property type="molecule type" value="Genomic_DNA"/>
</dbReference>
<keyword evidence="2" id="KW-1185">Reference proteome</keyword>